<dbReference type="NCBIfam" id="NF047446">
    <property type="entry name" value="barrel_OmpL47"/>
    <property type="match status" value="1"/>
</dbReference>
<protein>
    <recommendedName>
        <fullName evidence="2">GH29D-like beta-sandwich domain-containing protein</fullName>
    </recommendedName>
</protein>
<keyword evidence="4" id="KW-1185">Reference proteome</keyword>
<dbReference type="InterPro" id="IPR059177">
    <property type="entry name" value="GH29D-like_dom"/>
</dbReference>
<sequence>MSRTSRRAGLGGLVAVLVLVGLAVPAWAYFSVTSTVADAGGRAAALGTPGVVTSGVTASTVTFTVSAPTGGPTPSGYRVARTSPSPVATVCTVTGANGACTDAAPVSGQSNTYAVYAVLAGTAWESPAPRTTSVDVPSADNAAPVTTATQSPAANGAGWNKTDVTVTLSATDASGVAGTWYSIDGTNPTTAYTAPFVVSSTATVRFYSKDTLGNTELPKQLALKIDKVAPTVSISSPTTGSVNGGTVTITGSAADTGSSSLASVVVQYRFGNTVSQLGGSPTYNGTTWSWSWPTSSLPEGSYTLIAIARDNADNATPSTEVPITLKNTFTVTAPATATAGTPFNVTVSTYPGYTGAKPISVTGLQAGPSGAPVTVPTNVTFTNGTATFPVTPVRSGSQSITVTDSGLASMTGTSSNVVVTAGAAARLAWTTVTAQGVVQPTTSCYFTCGAVIGNNTTATARVSITDEQGNIVTNLGSTRTVTVSAPNPAGGTPAAAQVLTVPATGAATSSQWSYSDSGNWTSHSFTATSGTLTQATLTVGKNSLP</sequence>
<feature type="domain" description="GH29D-like beta-sandwich" evidence="2">
    <location>
        <begin position="160"/>
        <end position="216"/>
    </location>
</feature>
<dbReference type="InterPro" id="IPR013783">
    <property type="entry name" value="Ig-like_fold"/>
</dbReference>
<dbReference type="RefSeq" id="WP_344192012.1">
    <property type="nucleotide sequence ID" value="NZ_BAAARN010000001.1"/>
</dbReference>
<dbReference type="Gene3D" id="2.60.40.10">
    <property type="entry name" value="Immunoglobulins"/>
    <property type="match status" value="1"/>
</dbReference>
<dbReference type="PROSITE" id="PS51318">
    <property type="entry name" value="TAT"/>
    <property type="match status" value="1"/>
</dbReference>
<evidence type="ECO:0000313" key="4">
    <source>
        <dbReference type="Proteomes" id="UP001501326"/>
    </source>
</evidence>
<reference evidence="3 4" key="1">
    <citation type="journal article" date="2019" name="Int. J. Syst. Evol. Microbiol.">
        <title>The Global Catalogue of Microorganisms (GCM) 10K type strain sequencing project: providing services to taxonomists for standard genome sequencing and annotation.</title>
        <authorList>
            <consortium name="The Broad Institute Genomics Platform"/>
            <consortium name="The Broad Institute Genome Sequencing Center for Infectious Disease"/>
            <person name="Wu L."/>
            <person name="Ma J."/>
        </authorList>
    </citation>
    <scope>NUCLEOTIDE SEQUENCE [LARGE SCALE GENOMIC DNA]</scope>
    <source>
        <strain evidence="3 4">JCM 16378</strain>
    </source>
</reference>
<evidence type="ECO:0000259" key="2">
    <source>
        <dbReference type="Pfam" id="PF13290"/>
    </source>
</evidence>
<evidence type="ECO:0000313" key="3">
    <source>
        <dbReference type="EMBL" id="GAA2735035.1"/>
    </source>
</evidence>
<evidence type="ECO:0000256" key="1">
    <source>
        <dbReference type="SAM" id="MobiDB-lite"/>
    </source>
</evidence>
<dbReference type="Proteomes" id="UP001501326">
    <property type="component" value="Unassembled WGS sequence"/>
</dbReference>
<dbReference type="Gene3D" id="3.30.1920.20">
    <property type="match status" value="1"/>
</dbReference>
<dbReference type="InterPro" id="IPR058094">
    <property type="entry name" value="Ig-like_OmpL47-like"/>
</dbReference>
<comment type="caution">
    <text evidence="3">The sequence shown here is derived from an EMBL/GenBank/DDBJ whole genome shotgun (WGS) entry which is preliminary data.</text>
</comment>
<feature type="region of interest" description="Disordered" evidence="1">
    <location>
        <begin position="128"/>
        <end position="158"/>
    </location>
</feature>
<dbReference type="InterPro" id="IPR006311">
    <property type="entry name" value="TAT_signal"/>
</dbReference>
<proteinExistence type="predicted"/>
<name>A0ABN3ULB8_9MICO</name>
<dbReference type="EMBL" id="BAAARN010000001">
    <property type="protein sequence ID" value="GAA2735035.1"/>
    <property type="molecule type" value="Genomic_DNA"/>
</dbReference>
<accession>A0ABN3ULB8</accession>
<gene>
    <name evidence="3" type="ORF">GCM10009867_16460</name>
</gene>
<dbReference type="Pfam" id="PF17957">
    <property type="entry name" value="Big_7"/>
    <property type="match status" value="1"/>
</dbReference>
<feature type="compositionally biased region" description="Polar residues" evidence="1">
    <location>
        <begin position="144"/>
        <end position="153"/>
    </location>
</feature>
<dbReference type="Pfam" id="PF13290">
    <property type="entry name" value="CHB_HEX_C_1"/>
    <property type="match status" value="1"/>
</dbReference>
<organism evidence="3 4">
    <name type="scientific">Pedococcus aerophilus</name>
    <dbReference type="NCBI Taxonomy" id="436356"/>
    <lineage>
        <taxon>Bacteria</taxon>
        <taxon>Bacillati</taxon>
        <taxon>Actinomycetota</taxon>
        <taxon>Actinomycetes</taxon>
        <taxon>Micrococcales</taxon>
        <taxon>Intrasporangiaceae</taxon>
        <taxon>Pedococcus</taxon>
    </lineage>
</organism>